<evidence type="ECO:0000256" key="8">
    <source>
        <dbReference type="SAM" id="MobiDB-lite"/>
    </source>
</evidence>
<dbReference type="EMBL" id="KL597154">
    <property type="protein sequence ID" value="KER19688.1"/>
    <property type="molecule type" value="Genomic_DNA"/>
</dbReference>
<evidence type="ECO:0000256" key="7">
    <source>
        <dbReference type="RuleBase" id="RU000492"/>
    </source>
</evidence>
<dbReference type="CDD" id="cd18787">
    <property type="entry name" value="SF2_C_DEAD"/>
    <property type="match status" value="1"/>
</dbReference>
<keyword evidence="3 7" id="KW-0378">Hydrolase</keyword>
<keyword evidence="4 7" id="KW-0347">Helicase</keyword>
<dbReference type="OrthoDB" id="10261904at2759"/>
<evidence type="ECO:0000259" key="9">
    <source>
        <dbReference type="PROSITE" id="PS51192"/>
    </source>
</evidence>
<dbReference type="GO" id="GO:0003724">
    <property type="term" value="F:RNA helicase activity"/>
    <property type="evidence" value="ECO:0007669"/>
    <property type="project" value="UniProtKB-EC"/>
</dbReference>
<dbReference type="Proteomes" id="UP000054324">
    <property type="component" value="Unassembled WGS sequence"/>
</dbReference>
<dbReference type="GeneID" id="20325772"/>
<proteinExistence type="inferred from homology"/>
<feature type="compositionally biased region" description="Basic residues" evidence="8">
    <location>
        <begin position="710"/>
        <end position="720"/>
    </location>
</feature>
<organism evidence="12 13">
    <name type="scientific">Opisthorchis viverrini</name>
    <name type="common">Southeast Asian liver fluke</name>
    <dbReference type="NCBI Taxonomy" id="6198"/>
    <lineage>
        <taxon>Eukaryota</taxon>
        <taxon>Metazoa</taxon>
        <taxon>Spiralia</taxon>
        <taxon>Lophotrochozoa</taxon>
        <taxon>Platyhelminthes</taxon>
        <taxon>Trematoda</taxon>
        <taxon>Digenea</taxon>
        <taxon>Opisthorchiida</taxon>
        <taxon>Opisthorchiata</taxon>
        <taxon>Opisthorchiidae</taxon>
        <taxon>Opisthorchis</taxon>
    </lineage>
</organism>
<feature type="domain" description="DEAD-box RNA helicase Q" evidence="11">
    <location>
        <begin position="62"/>
        <end position="90"/>
    </location>
</feature>
<evidence type="ECO:0000256" key="4">
    <source>
        <dbReference type="ARBA" id="ARBA00022806"/>
    </source>
</evidence>
<dbReference type="PROSITE" id="PS51194">
    <property type="entry name" value="HELICASE_CTER"/>
    <property type="match status" value="1"/>
</dbReference>
<dbReference type="PANTHER" id="PTHR47959:SF24">
    <property type="entry name" value="ATP-DEPENDENT RNA HELICASE"/>
    <property type="match status" value="1"/>
</dbReference>
<evidence type="ECO:0000256" key="6">
    <source>
        <dbReference type="PROSITE-ProRule" id="PRU00552"/>
    </source>
</evidence>
<dbReference type="SMART" id="SM00487">
    <property type="entry name" value="DEXDc"/>
    <property type="match status" value="1"/>
</dbReference>
<dbReference type="InterPro" id="IPR027417">
    <property type="entry name" value="P-loop_NTPase"/>
</dbReference>
<dbReference type="PROSITE" id="PS51195">
    <property type="entry name" value="Q_MOTIF"/>
    <property type="match status" value="1"/>
</dbReference>
<dbReference type="Gene3D" id="3.40.50.300">
    <property type="entry name" value="P-loop containing nucleotide triphosphate hydrolases"/>
    <property type="match status" value="2"/>
</dbReference>
<keyword evidence="5 7" id="KW-0067">ATP-binding</keyword>
<name>A0A074YYH0_OPIVI</name>
<dbReference type="STRING" id="6198.A0A074YYH0"/>
<dbReference type="CTD" id="20325772"/>
<dbReference type="EC" id="3.6.4.13" evidence="1"/>
<keyword evidence="13" id="KW-1185">Reference proteome</keyword>
<dbReference type="GO" id="GO:0003676">
    <property type="term" value="F:nucleic acid binding"/>
    <property type="evidence" value="ECO:0007669"/>
    <property type="project" value="InterPro"/>
</dbReference>
<keyword evidence="2 7" id="KW-0547">Nucleotide-binding</keyword>
<dbReference type="GO" id="GO:0016787">
    <property type="term" value="F:hydrolase activity"/>
    <property type="evidence" value="ECO:0007669"/>
    <property type="project" value="UniProtKB-KW"/>
</dbReference>
<comment type="similarity">
    <text evidence="7">Belongs to the DEAD box helicase family.</text>
</comment>
<accession>A0A074YYH0</accession>
<dbReference type="SMART" id="SM00490">
    <property type="entry name" value="HELICc"/>
    <property type="match status" value="1"/>
</dbReference>
<evidence type="ECO:0000313" key="12">
    <source>
        <dbReference type="EMBL" id="KER19688.1"/>
    </source>
</evidence>
<dbReference type="AlphaFoldDB" id="A0A074YYH0"/>
<dbReference type="PANTHER" id="PTHR47959">
    <property type="entry name" value="ATP-DEPENDENT RNA HELICASE RHLE-RELATED"/>
    <property type="match status" value="1"/>
</dbReference>
<evidence type="ECO:0000256" key="2">
    <source>
        <dbReference type="ARBA" id="ARBA00022741"/>
    </source>
</evidence>
<evidence type="ECO:0000256" key="1">
    <source>
        <dbReference type="ARBA" id="ARBA00012552"/>
    </source>
</evidence>
<dbReference type="RefSeq" id="XP_009176561.1">
    <property type="nucleotide sequence ID" value="XM_009178297.1"/>
</dbReference>
<gene>
    <name evidence="12" type="ORF">T265_11604</name>
</gene>
<evidence type="ECO:0000313" key="13">
    <source>
        <dbReference type="Proteomes" id="UP000054324"/>
    </source>
</evidence>
<dbReference type="Pfam" id="PF00271">
    <property type="entry name" value="Helicase_C"/>
    <property type="match status" value="1"/>
</dbReference>
<dbReference type="InterPro" id="IPR014014">
    <property type="entry name" value="RNA_helicase_DEAD_Q_motif"/>
</dbReference>
<sequence length="720" mass="79712">MIRRTFSSITCMDFQILYEAYVRPLLEYAERRAKDFTLIEQVHFAVGCELASLSMQPSMNPRGFQSLGVLPDICDILNKLGWSEPTPIQHNAIPVALKDLIGIAETGSGKTGAFIIPIIQQWILAGRPRGFALLLAPTRELAQQLATEAYRLSSPQTSSVSSDEGLRVVQLVGGEDMVEQALRLAWHKHHIIVATPGRLVDHMKQSASFTRQQLSQIRQLVLDEADRMLSMEFAQDLDTILNVFKRPNADKKRRRKRMKSRRLLEQVANTGDCLAAGPTQTVDSEKFPHPQTHLYSATMTSDVAKLRRAALSADACVLGGDHASKCVDAQTKDHSLSSQVRFPPGLVHYCLPVRLVDKPAILNWILEGATLSKLHEVCPSQLIADPVSLQSCSSTRTIVFCKRCQEVRLVTAFLRESGHCVVGLTGRMKQVDRKNALKEFVTRNANILVATDVASRGLDLPGVELVVNFSVPQSEKTYRHRVGRTARAGRSGIAVTLVTRDVASVFLDLEASVAPHLPKTGADEKDNIFPRWPVPLPQPSGKQGMLVRRRLADLAWTRAGKIVRAEDMERRRMAADSLTDSDSSDVSVNHGGSLGSFLSASESSEEEFDNLIVSVPTEEPTVHESVALNVSGEAGVHMARASWISLHKEKKLRKKKRRVIAEEKRQASAVGWGLAAGDDLANDEEQEEQDHLRFEETLRTKYTKAEKPNSRKPHGARNAV</sequence>
<feature type="short sequence motif" description="Q motif" evidence="6">
    <location>
        <begin position="62"/>
        <end position="90"/>
    </location>
</feature>
<feature type="region of interest" description="Disordered" evidence="8">
    <location>
        <begin position="678"/>
        <end position="720"/>
    </location>
</feature>
<feature type="compositionally biased region" description="Basic and acidic residues" evidence="8">
    <location>
        <begin position="689"/>
        <end position="709"/>
    </location>
</feature>
<dbReference type="InterPro" id="IPR011545">
    <property type="entry name" value="DEAD/DEAH_box_helicase_dom"/>
</dbReference>
<dbReference type="InterPro" id="IPR001650">
    <property type="entry name" value="Helicase_C-like"/>
</dbReference>
<feature type="domain" description="Helicase C-terminal" evidence="10">
    <location>
        <begin position="370"/>
        <end position="528"/>
    </location>
</feature>
<evidence type="ECO:0000259" key="10">
    <source>
        <dbReference type="PROSITE" id="PS51194"/>
    </source>
</evidence>
<evidence type="ECO:0000256" key="3">
    <source>
        <dbReference type="ARBA" id="ARBA00022801"/>
    </source>
</evidence>
<dbReference type="PROSITE" id="PS51192">
    <property type="entry name" value="HELICASE_ATP_BIND_1"/>
    <property type="match status" value="1"/>
</dbReference>
<dbReference type="InterPro" id="IPR014001">
    <property type="entry name" value="Helicase_ATP-bd"/>
</dbReference>
<dbReference type="InterPro" id="IPR050079">
    <property type="entry name" value="DEAD_box_RNA_helicase"/>
</dbReference>
<dbReference type="SUPFAM" id="SSF52540">
    <property type="entry name" value="P-loop containing nucleoside triphosphate hydrolases"/>
    <property type="match status" value="1"/>
</dbReference>
<protein>
    <recommendedName>
        <fullName evidence="1">RNA helicase</fullName>
        <ecNumber evidence="1">3.6.4.13</ecNumber>
    </recommendedName>
</protein>
<dbReference type="GO" id="GO:0005829">
    <property type="term" value="C:cytosol"/>
    <property type="evidence" value="ECO:0007669"/>
    <property type="project" value="TreeGrafter"/>
</dbReference>
<reference evidence="12 13" key="1">
    <citation type="submission" date="2013-11" db="EMBL/GenBank/DDBJ databases">
        <title>Opisthorchis viverrini - life in the bile duct.</title>
        <authorList>
            <person name="Young N.D."/>
            <person name="Nagarajan N."/>
            <person name="Lin S.J."/>
            <person name="Korhonen P.K."/>
            <person name="Jex A.R."/>
            <person name="Hall R.S."/>
            <person name="Safavi-Hemami H."/>
            <person name="Kaewkong W."/>
            <person name="Bertrand D."/>
            <person name="Gao S."/>
            <person name="Seet Q."/>
            <person name="Wongkham S."/>
            <person name="Teh B.T."/>
            <person name="Wongkham C."/>
            <person name="Intapan P.M."/>
            <person name="Maleewong W."/>
            <person name="Yang X."/>
            <person name="Hu M."/>
            <person name="Wang Z."/>
            <person name="Hofmann A."/>
            <person name="Sternberg P.W."/>
            <person name="Tan P."/>
            <person name="Wang J."/>
            <person name="Gasser R.B."/>
        </authorList>
    </citation>
    <scope>NUCLEOTIDE SEQUENCE [LARGE SCALE GENOMIC DNA]</scope>
</reference>
<evidence type="ECO:0000259" key="11">
    <source>
        <dbReference type="PROSITE" id="PS51195"/>
    </source>
</evidence>
<evidence type="ECO:0000256" key="5">
    <source>
        <dbReference type="ARBA" id="ARBA00022840"/>
    </source>
</evidence>
<dbReference type="PROSITE" id="PS00039">
    <property type="entry name" value="DEAD_ATP_HELICASE"/>
    <property type="match status" value="1"/>
</dbReference>
<dbReference type="GO" id="GO:0005524">
    <property type="term" value="F:ATP binding"/>
    <property type="evidence" value="ECO:0007669"/>
    <property type="project" value="UniProtKB-KW"/>
</dbReference>
<dbReference type="KEGG" id="ovi:T265_11604"/>
<dbReference type="InterPro" id="IPR000629">
    <property type="entry name" value="RNA-helicase_DEAD-box_CS"/>
</dbReference>
<feature type="domain" description="Helicase ATP-binding" evidence="9">
    <location>
        <begin position="91"/>
        <end position="317"/>
    </location>
</feature>
<dbReference type="Pfam" id="PF00270">
    <property type="entry name" value="DEAD"/>
    <property type="match status" value="1"/>
</dbReference>